<gene>
    <name evidence="2" type="ORF">GRI58_02050</name>
</gene>
<evidence type="ECO:0000313" key="3">
    <source>
        <dbReference type="Proteomes" id="UP000439780"/>
    </source>
</evidence>
<sequence>MKRGWGPSPAKIKGRPLAVIAIILIGWIVFRASVIQLPVSERLRYLPIPRPALASQAGRDAPDAATMKQAQGDGSDTSSDVDSHFLPEPAPLLQRPIV</sequence>
<proteinExistence type="predicted"/>
<keyword evidence="3" id="KW-1185">Reference proteome</keyword>
<dbReference type="RefSeq" id="WP_160751877.1">
    <property type="nucleotide sequence ID" value="NZ_WTYA01000001.1"/>
</dbReference>
<protein>
    <submittedName>
        <fullName evidence="2">Uncharacterized protein</fullName>
    </submittedName>
</protein>
<evidence type="ECO:0000256" key="1">
    <source>
        <dbReference type="SAM" id="MobiDB-lite"/>
    </source>
</evidence>
<dbReference type="EMBL" id="WTYA01000001">
    <property type="protein sequence ID" value="MXP27604.1"/>
    <property type="molecule type" value="Genomic_DNA"/>
</dbReference>
<organism evidence="2 3">
    <name type="scientific">Qipengyuania algicida</name>
    <dbReference type="NCBI Taxonomy" id="1836209"/>
    <lineage>
        <taxon>Bacteria</taxon>
        <taxon>Pseudomonadati</taxon>
        <taxon>Pseudomonadota</taxon>
        <taxon>Alphaproteobacteria</taxon>
        <taxon>Sphingomonadales</taxon>
        <taxon>Erythrobacteraceae</taxon>
        <taxon>Qipengyuania</taxon>
    </lineage>
</organism>
<accession>A0A845AD51</accession>
<reference evidence="2 3" key="1">
    <citation type="submission" date="2019-12" db="EMBL/GenBank/DDBJ databases">
        <title>Genomic-based taxomic classification of the family Erythrobacteraceae.</title>
        <authorList>
            <person name="Xu L."/>
        </authorList>
    </citation>
    <scope>NUCLEOTIDE SEQUENCE [LARGE SCALE GENOMIC DNA]</scope>
    <source>
        <strain evidence="2 3">KEMB 9005-328</strain>
    </source>
</reference>
<evidence type="ECO:0000313" key="2">
    <source>
        <dbReference type="EMBL" id="MXP27604.1"/>
    </source>
</evidence>
<feature type="region of interest" description="Disordered" evidence="1">
    <location>
        <begin position="54"/>
        <end position="98"/>
    </location>
</feature>
<comment type="caution">
    <text evidence="2">The sequence shown here is derived from an EMBL/GenBank/DDBJ whole genome shotgun (WGS) entry which is preliminary data.</text>
</comment>
<dbReference type="AlphaFoldDB" id="A0A845AD51"/>
<dbReference type="Proteomes" id="UP000439780">
    <property type="component" value="Unassembled WGS sequence"/>
</dbReference>
<name>A0A845AD51_9SPHN</name>